<feature type="domain" description="LITAF" evidence="9">
    <location>
        <begin position="45"/>
        <end position="129"/>
    </location>
</feature>
<dbReference type="GO" id="GO:0031902">
    <property type="term" value="C:late endosome membrane"/>
    <property type="evidence" value="ECO:0007669"/>
    <property type="project" value="UniProtKB-SubCell"/>
</dbReference>
<gene>
    <name evidence="11 12 13 14" type="primary">LOC108625695</name>
</gene>
<evidence type="ECO:0000256" key="7">
    <source>
        <dbReference type="ARBA" id="ARBA00023136"/>
    </source>
</evidence>
<dbReference type="RefSeq" id="XP_017881381.1">
    <property type="nucleotide sequence ID" value="XM_018025892.2"/>
</dbReference>
<dbReference type="GO" id="GO:0008270">
    <property type="term" value="F:zinc ion binding"/>
    <property type="evidence" value="ECO:0007669"/>
    <property type="project" value="TreeGrafter"/>
</dbReference>
<evidence type="ECO:0000313" key="13">
    <source>
        <dbReference type="RefSeq" id="XP_017881383.1"/>
    </source>
</evidence>
<dbReference type="Pfam" id="PF10601">
    <property type="entry name" value="zf-LITAF-like"/>
    <property type="match status" value="1"/>
</dbReference>
<evidence type="ECO:0000256" key="1">
    <source>
        <dbReference type="ARBA" id="ARBA00004414"/>
    </source>
</evidence>
<dbReference type="GO" id="GO:0005765">
    <property type="term" value="C:lysosomal membrane"/>
    <property type="evidence" value="ECO:0007669"/>
    <property type="project" value="UniProtKB-SubCell"/>
</dbReference>
<dbReference type="InterPro" id="IPR006629">
    <property type="entry name" value="LITAF"/>
</dbReference>
<evidence type="ECO:0000256" key="2">
    <source>
        <dbReference type="ARBA" id="ARBA00004481"/>
    </source>
</evidence>
<dbReference type="RefSeq" id="XP_017881384.1">
    <property type="nucleotide sequence ID" value="XM_018025895.2"/>
</dbReference>
<evidence type="ECO:0000313" key="14">
    <source>
        <dbReference type="RefSeq" id="XP_017881384.1"/>
    </source>
</evidence>
<dbReference type="RefSeq" id="XP_017881383.1">
    <property type="nucleotide sequence ID" value="XM_018025894.2"/>
</dbReference>
<comment type="similarity">
    <text evidence="4">Belongs to the CDIP1/LITAF family.</text>
</comment>
<evidence type="ECO:0000256" key="4">
    <source>
        <dbReference type="ARBA" id="ARBA00005975"/>
    </source>
</evidence>
<evidence type="ECO:0000256" key="3">
    <source>
        <dbReference type="ARBA" id="ARBA00004630"/>
    </source>
</evidence>
<dbReference type="RefSeq" id="XP_017881382.1">
    <property type="nucleotide sequence ID" value="XM_018025893.2"/>
</dbReference>
<dbReference type="Proteomes" id="UP000694925">
    <property type="component" value="Unplaced"/>
</dbReference>
<keyword evidence="6" id="KW-0862">Zinc</keyword>
<dbReference type="AlphaFoldDB" id="A0AAJ7J0W3"/>
<name>A0AAJ7J0W3_9HYME</name>
<reference evidence="11 12" key="1">
    <citation type="submission" date="2025-04" db="UniProtKB">
        <authorList>
            <consortium name="RefSeq"/>
        </authorList>
    </citation>
    <scope>IDENTIFICATION</scope>
    <source>
        <tissue evidence="11 12">Whole body</tissue>
    </source>
</reference>
<evidence type="ECO:0000313" key="11">
    <source>
        <dbReference type="RefSeq" id="XP_017881381.1"/>
    </source>
</evidence>
<evidence type="ECO:0000313" key="12">
    <source>
        <dbReference type="RefSeq" id="XP_017881382.1"/>
    </source>
</evidence>
<feature type="transmembrane region" description="Helical" evidence="8">
    <location>
        <begin position="82"/>
        <end position="105"/>
    </location>
</feature>
<evidence type="ECO:0000256" key="8">
    <source>
        <dbReference type="SAM" id="Phobius"/>
    </source>
</evidence>
<evidence type="ECO:0000313" key="10">
    <source>
        <dbReference type="Proteomes" id="UP000694925"/>
    </source>
</evidence>
<comment type="subcellular location">
    <subcellularLocation>
        <location evidence="2">Endosome membrane</location>
        <topology evidence="2">Peripheral membrane protein</topology>
    </subcellularLocation>
    <subcellularLocation>
        <location evidence="1">Late endosome membrane</location>
    </subcellularLocation>
    <subcellularLocation>
        <location evidence="3">Lysosome membrane</location>
        <topology evidence="3">Peripheral membrane protein</topology>
        <orientation evidence="3">Cytoplasmic side</orientation>
    </subcellularLocation>
</comment>
<dbReference type="PANTHER" id="PTHR23292:SF6">
    <property type="entry name" value="FI16602P1-RELATED"/>
    <property type="match status" value="1"/>
</dbReference>
<keyword evidence="8" id="KW-1133">Transmembrane helix</keyword>
<evidence type="ECO:0000256" key="6">
    <source>
        <dbReference type="ARBA" id="ARBA00022833"/>
    </source>
</evidence>
<protein>
    <submittedName>
        <fullName evidence="11 12">Cell death-inducing p53-target protein 1</fullName>
    </submittedName>
</protein>
<dbReference type="SMART" id="SM00714">
    <property type="entry name" value="LITAF"/>
    <property type="match status" value="1"/>
</dbReference>
<evidence type="ECO:0000256" key="5">
    <source>
        <dbReference type="ARBA" id="ARBA00022723"/>
    </source>
</evidence>
<keyword evidence="7 8" id="KW-0472">Membrane</keyword>
<keyword evidence="8" id="KW-0812">Transmembrane</keyword>
<dbReference type="PROSITE" id="PS51837">
    <property type="entry name" value="LITAF"/>
    <property type="match status" value="1"/>
</dbReference>
<dbReference type="GeneID" id="108625695"/>
<keyword evidence="5" id="KW-0479">Metal-binding</keyword>
<dbReference type="KEGG" id="ccal:108625695"/>
<organism evidence="10 14">
    <name type="scientific">Ceratina calcarata</name>
    <dbReference type="NCBI Taxonomy" id="156304"/>
    <lineage>
        <taxon>Eukaryota</taxon>
        <taxon>Metazoa</taxon>
        <taxon>Ecdysozoa</taxon>
        <taxon>Arthropoda</taxon>
        <taxon>Hexapoda</taxon>
        <taxon>Insecta</taxon>
        <taxon>Pterygota</taxon>
        <taxon>Neoptera</taxon>
        <taxon>Endopterygota</taxon>
        <taxon>Hymenoptera</taxon>
        <taxon>Apocrita</taxon>
        <taxon>Aculeata</taxon>
        <taxon>Apoidea</taxon>
        <taxon>Anthophila</taxon>
        <taxon>Apidae</taxon>
        <taxon>Ceratina</taxon>
        <taxon>Zadontomerus</taxon>
    </lineage>
</organism>
<evidence type="ECO:0000259" key="9">
    <source>
        <dbReference type="PROSITE" id="PS51837"/>
    </source>
</evidence>
<accession>A0AAJ7J0W3</accession>
<keyword evidence="10" id="KW-1185">Reference proteome</keyword>
<sequence length="129" mass="13563">MNKTGPPPPYEPPPYAPPPYAPSGVQTMGGVLPASPFTPAAAYTSGPTIVTTIVPLGPGSTHTICPQCHAEIDTTTKTEPGIIAYISGVVIALMGCWLGCCLIPCCIDDCMDVHHTCPSCKSYLGRYRR</sequence>
<dbReference type="InterPro" id="IPR037519">
    <property type="entry name" value="LITAF_fam"/>
</dbReference>
<dbReference type="PANTHER" id="PTHR23292">
    <property type="entry name" value="LIPOPOLYSACCHARIDE-INDUCED TUMOR NECROSIS FACTOR-ALPHA FACTOR"/>
    <property type="match status" value="1"/>
</dbReference>
<proteinExistence type="inferred from homology"/>